<dbReference type="EC" id="3.2.1.68" evidence="8"/>
<gene>
    <name evidence="11" type="ORF">SELMODRAFT_75877</name>
</gene>
<dbReference type="InterPro" id="IPR004193">
    <property type="entry name" value="Glyco_hydro_13_N"/>
</dbReference>
<dbReference type="Pfam" id="PF00128">
    <property type="entry name" value="Alpha-amylase"/>
    <property type="match status" value="1"/>
</dbReference>
<dbReference type="Pfam" id="PF21156">
    <property type="entry name" value="ISOA1-3_C"/>
    <property type="match status" value="1"/>
</dbReference>
<dbReference type="InParanoid" id="D8QPY4"/>
<evidence type="ECO:0000256" key="8">
    <source>
        <dbReference type="ARBA" id="ARBA00066531"/>
    </source>
</evidence>
<accession>D8QPY4</accession>
<evidence type="ECO:0000313" key="11">
    <source>
        <dbReference type="EMBL" id="EFJ37697.1"/>
    </source>
</evidence>
<keyword evidence="12" id="KW-1185">Reference proteome</keyword>
<comment type="catalytic activity">
    <reaction evidence="7">
        <text>Hydrolysis of (1-&gt;6)-alpha-D-glucosidic branch linkages in glycogen, amylopectin and their beta-limit dextrins.</text>
        <dbReference type="EC" id="3.2.1.68"/>
    </reaction>
</comment>
<dbReference type="STRING" id="88036.D8QPY4"/>
<feature type="compositionally biased region" description="Low complexity" evidence="9">
    <location>
        <begin position="1"/>
        <end position="13"/>
    </location>
</feature>
<reference evidence="11 12" key="1">
    <citation type="journal article" date="2011" name="Science">
        <title>The Selaginella genome identifies genetic changes associated with the evolution of vascular plants.</title>
        <authorList>
            <person name="Banks J.A."/>
            <person name="Nishiyama T."/>
            <person name="Hasebe M."/>
            <person name="Bowman J.L."/>
            <person name="Gribskov M."/>
            <person name="dePamphilis C."/>
            <person name="Albert V.A."/>
            <person name="Aono N."/>
            <person name="Aoyama T."/>
            <person name="Ambrose B.A."/>
            <person name="Ashton N.W."/>
            <person name="Axtell M.J."/>
            <person name="Barker E."/>
            <person name="Barker M.S."/>
            <person name="Bennetzen J.L."/>
            <person name="Bonawitz N.D."/>
            <person name="Chapple C."/>
            <person name="Cheng C."/>
            <person name="Correa L.G."/>
            <person name="Dacre M."/>
            <person name="DeBarry J."/>
            <person name="Dreyer I."/>
            <person name="Elias M."/>
            <person name="Engstrom E.M."/>
            <person name="Estelle M."/>
            <person name="Feng L."/>
            <person name="Finet C."/>
            <person name="Floyd S.K."/>
            <person name="Frommer W.B."/>
            <person name="Fujita T."/>
            <person name="Gramzow L."/>
            <person name="Gutensohn M."/>
            <person name="Harholt J."/>
            <person name="Hattori M."/>
            <person name="Heyl A."/>
            <person name="Hirai T."/>
            <person name="Hiwatashi Y."/>
            <person name="Ishikawa M."/>
            <person name="Iwata M."/>
            <person name="Karol K.G."/>
            <person name="Koehler B."/>
            <person name="Kolukisaoglu U."/>
            <person name="Kubo M."/>
            <person name="Kurata T."/>
            <person name="Lalonde S."/>
            <person name="Li K."/>
            <person name="Li Y."/>
            <person name="Litt A."/>
            <person name="Lyons E."/>
            <person name="Manning G."/>
            <person name="Maruyama T."/>
            <person name="Michael T.P."/>
            <person name="Mikami K."/>
            <person name="Miyazaki S."/>
            <person name="Morinaga S."/>
            <person name="Murata T."/>
            <person name="Mueller-Roeber B."/>
            <person name="Nelson D.R."/>
            <person name="Obara M."/>
            <person name="Oguri Y."/>
            <person name="Olmstead R.G."/>
            <person name="Onodera N."/>
            <person name="Petersen B.L."/>
            <person name="Pils B."/>
            <person name="Prigge M."/>
            <person name="Rensing S.A."/>
            <person name="Riano-Pachon D.M."/>
            <person name="Roberts A.W."/>
            <person name="Sato Y."/>
            <person name="Scheller H.V."/>
            <person name="Schulz B."/>
            <person name="Schulz C."/>
            <person name="Shakirov E.V."/>
            <person name="Shibagaki N."/>
            <person name="Shinohara N."/>
            <person name="Shippen D.E."/>
            <person name="Soerensen I."/>
            <person name="Sotooka R."/>
            <person name="Sugimoto N."/>
            <person name="Sugita M."/>
            <person name="Sumikawa N."/>
            <person name="Tanurdzic M."/>
            <person name="Theissen G."/>
            <person name="Ulvskov P."/>
            <person name="Wakazuki S."/>
            <person name="Weng J.K."/>
            <person name="Willats W.W."/>
            <person name="Wipf D."/>
            <person name="Wolf P.G."/>
            <person name="Yang L."/>
            <person name="Zimmer A.D."/>
            <person name="Zhu Q."/>
            <person name="Mitros T."/>
            <person name="Hellsten U."/>
            <person name="Loque D."/>
            <person name="Otillar R."/>
            <person name="Salamov A."/>
            <person name="Schmutz J."/>
            <person name="Shapiro H."/>
            <person name="Lindquist E."/>
            <person name="Lucas S."/>
            <person name="Rokhsar D."/>
            <person name="Grigoriev I.V."/>
        </authorList>
    </citation>
    <scope>NUCLEOTIDE SEQUENCE [LARGE SCALE GENOMIC DNA]</scope>
</reference>
<evidence type="ECO:0000256" key="7">
    <source>
        <dbReference type="ARBA" id="ARBA00051664"/>
    </source>
</evidence>
<feature type="region of interest" description="Disordered" evidence="9">
    <location>
        <begin position="1"/>
        <end position="23"/>
    </location>
</feature>
<dbReference type="InterPro" id="IPR013780">
    <property type="entry name" value="Glyco_hydro_b"/>
</dbReference>
<evidence type="ECO:0000259" key="10">
    <source>
        <dbReference type="SMART" id="SM00642"/>
    </source>
</evidence>
<feature type="domain" description="Glycosyl hydrolase family 13 catalytic" evidence="10">
    <location>
        <begin position="176"/>
        <end position="596"/>
    </location>
</feature>
<dbReference type="SUPFAM" id="SSF51445">
    <property type="entry name" value="(Trans)glycosidases"/>
    <property type="match status" value="1"/>
</dbReference>
<evidence type="ECO:0000256" key="1">
    <source>
        <dbReference type="ARBA" id="ARBA00004229"/>
    </source>
</evidence>
<dbReference type="Gene3D" id="2.60.40.10">
    <property type="entry name" value="Immunoglobulins"/>
    <property type="match status" value="1"/>
</dbReference>
<evidence type="ECO:0000256" key="4">
    <source>
        <dbReference type="ARBA" id="ARBA00022640"/>
    </source>
</evidence>
<dbReference type="InterPro" id="IPR044505">
    <property type="entry name" value="GlgX_Isoamylase_N_E_set"/>
</dbReference>
<dbReference type="CDD" id="cd02856">
    <property type="entry name" value="E_set_GDE_Isoamylase_N"/>
    <property type="match status" value="1"/>
</dbReference>
<dbReference type="FunCoup" id="D8QPY4">
    <property type="interactions" value="797"/>
</dbReference>
<keyword evidence="5" id="KW-0378">Hydrolase</keyword>
<evidence type="ECO:0000256" key="3">
    <source>
        <dbReference type="ARBA" id="ARBA00022528"/>
    </source>
</evidence>
<dbReference type="SMART" id="SM00642">
    <property type="entry name" value="Aamy"/>
    <property type="match status" value="1"/>
</dbReference>
<dbReference type="GO" id="GO:0009507">
    <property type="term" value="C:chloroplast"/>
    <property type="evidence" value="ECO:0007669"/>
    <property type="project" value="UniProtKB-SubCell"/>
</dbReference>
<dbReference type="SUPFAM" id="SSF51011">
    <property type="entry name" value="Glycosyl hydrolase domain"/>
    <property type="match status" value="1"/>
</dbReference>
<dbReference type="SUPFAM" id="SSF81296">
    <property type="entry name" value="E set domains"/>
    <property type="match status" value="1"/>
</dbReference>
<dbReference type="EMBL" id="GL377565">
    <property type="protein sequence ID" value="EFJ37697.1"/>
    <property type="molecule type" value="Genomic_DNA"/>
</dbReference>
<dbReference type="InterPro" id="IPR017853">
    <property type="entry name" value="GH"/>
</dbReference>
<name>D8QPY4_SELML</name>
<dbReference type="PANTHER" id="PTHR43002">
    <property type="entry name" value="GLYCOGEN DEBRANCHING ENZYME"/>
    <property type="match status" value="1"/>
</dbReference>
<protein>
    <recommendedName>
        <fullName evidence="8">isoamylase</fullName>
        <ecNumber evidence="8">3.2.1.68</ecNumber>
    </recommendedName>
</protein>
<evidence type="ECO:0000256" key="9">
    <source>
        <dbReference type="SAM" id="MobiDB-lite"/>
    </source>
</evidence>
<sequence length="738" mass="83175">METSTSSYSSSESVDVKKLAGSPKRGRPLPFGATPVEGGVNFSVHSSGAIAVSLCLFTEEDLQKGRVSKEFPLHPVFNRTGDVWHVYLPDVCPNLLYGYRLNGKFSLEEGCCYDLSRILVDPYAKAVVSRGKYGALGPGNSCWPQMAGMVPQLNDEFDWQGDSPPRHKQKDLIIYELHMRGFTQHPSSNVDFPGTYLGALEKLPHLKDLGINAIELMPIHEFNELEYYSYNPVMGDHKMNYWGYSTINFFSPMTRYASSGIQNCGRDAIKEFKTFVREAHKLGIEVFMDVVFNHTAEGNEMGPIISFRGLDNRVYYMTAPKGEFYNYSGCGNTFNCNHPVVRRFIVDCLRYWVLEMHIDGFRFDLASILTRASSLWDKANVFGTSEDVDGDSVTTGTPLSEPPLIDMISNDPVLRGVKLIAEAWDSGGLYQVGNFPHWGIWSEWNGQYRDTVRLFIKGTDGLAGAFAQCLCGSPHLYQDGGRKPWHSVNFVTAHDGFTLLDLVSYNSKHNIANGESNNDGETHNNSWNCGEEGELVSIRVRRLRHRQLRNFLVALMVSQGVPMVTMGDEYAHTKGGNNNTYCHDNAINYFRWDKLRTDPTGLFRFSRHLFNFRRQSLGLGDFPTAERLEWHGVVPETPDWSETSRFVAFSLVDAKKRELYIAFNTSHLPVLVTLPERPGFKWQPVVDSSKPAPYDFLADDIPDLATAYAQYSPLLNAQIYPMISYSSVILVLVPLNED</sequence>
<keyword evidence="6" id="KW-0809">Transit peptide</keyword>
<dbReference type="Pfam" id="PF02922">
    <property type="entry name" value="CBM_48"/>
    <property type="match status" value="1"/>
</dbReference>
<evidence type="ECO:0000256" key="5">
    <source>
        <dbReference type="ARBA" id="ARBA00022801"/>
    </source>
</evidence>
<keyword evidence="3" id="KW-0150">Chloroplast</keyword>
<evidence type="ECO:0000256" key="6">
    <source>
        <dbReference type="ARBA" id="ARBA00022946"/>
    </source>
</evidence>
<dbReference type="GO" id="GO:0005975">
    <property type="term" value="P:carbohydrate metabolic process"/>
    <property type="evidence" value="ECO:0007669"/>
    <property type="project" value="InterPro"/>
</dbReference>
<comment type="subcellular location">
    <subcellularLocation>
        <location evidence="1">Plastid</location>
        <location evidence="1">Chloroplast</location>
    </subcellularLocation>
</comment>
<dbReference type="KEGG" id="smo:SELMODRAFT_75877"/>
<dbReference type="Gene3D" id="3.20.20.80">
    <property type="entry name" value="Glycosidases"/>
    <property type="match status" value="1"/>
</dbReference>
<dbReference type="Gene3D" id="2.60.40.1180">
    <property type="entry name" value="Golgi alpha-mannosidase II"/>
    <property type="match status" value="1"/>
</dbReference>
<comment type="similarity">
    <text evidence="2">Belongs to the glycosyl hydrolase 13 family.</text>
</comment>
<dbReference type="HOGENOM" id="CLU_011725_2_1_1"/>
<evidence type="ECO:0000313" key="12">
    <source>
        <dbReference type="Proteomes" id="UP000001514"/>
    </source>
</evidence>
<dbReference type="InterPro" id="IPR014756">
    <property type="entry name" value="Ig_E-set"/>
</dbReference>
<dbReference type="InterPro" id="IPR048650">
    <property type="entry name" value="ISOA1-3-like_C"/>
</dbReference>
<keyword evidence="4" id="KW-0934">Plastid</keyword>
<dbReference type="GO" id="GO:0019156">
    <property type="term" value="F:isoamylase activity"/>
    <property type="evidence" value="ECO:0007669"/>
    <property type="project" value="UniProtKB-EC"/>
</dbReference>
<dbReference type="Gramene" id="EFJ37697">
    <property type="protein sequence ID" value="EFJ37697"/>
    <property type="gene ID" value="SELMODRAFT_75877"/>
</dbReference>
<dbReference type="eggNOG" id="KOG0470">
    <property type="taxonomic scope" value="Eukaryota"/>
</dbReference>
<dbReference type="OMA" id="HAFVNDQ"/>
<evidence type="ECO:0000256" key="2">
    <source>
        <dbReference type="ARBA" id="ARBA00008061"/>
    </source>
</evidence>
<dbReference type="CDD" id="cd11326">
    <property type="entry name" value="AmyAc_Glg_debranch"/>
    <property type="match status" value="1"/>
</dbReference>
<dbReference type="InterPro" id="IPR006047">
    <property type="entry name" value="GH13_cat_dom"/>
</dbReference>
<dbReference type="InterPro" id="IPR013783">
    <property type="entry name" value="Ig-like_fold"/>
</dbReference>
<proteinExistence type="inferred from homology"/>
<dbReference type="AlphaFoldDB" id="D8QPY4"/>
<organism evidence="12">
    <name type="scientific">Selaginella moellendorffii</name>
    <name type="common">Spikemoss</name>
    <dbReference type="NCBI Taxonomy" id="88036"/>
    <lineage>
        <taxon>Eukaryota</taxon>
        <taxon>Viridiplantae</taxon>
        <taxon>Streptophyta</taxon>
        <taxon>Embryophyta</taxon>
        <taxon>Tracheophyta</taxon>
        <taxon>Lycopodiopsida</taxon>
        <taxon>Selaginellales</taxon>
        <taxon>Selaginellaceae</taxon>
        <taxon>Selaginella</taxon>
    </lineage>
</organism>
<dbReference type="Proteomes" id="UP000001514">
    <property type="component" value="Unassembled WGS sequence"/>
</dbReference>
<dbReference type="FunFam" id="3.20.20.80:FF:000054">
    <property type="entry name" value="Glycogen debranching enzyme"/>
    <property type="match status" value="1"/>
</dbReference>